<accession>A0A814MZL3</accession>
<reference evidence="2" key="1">
    <citation type="submission" date="2021-02" db="EMBL/GenBank/DDBJ databases">
        <authorList>
            <person name="Nowell W R."/>
        </authorList>
    </citation>
    <scope>NUCLEOTIDE SEQUENCE</scope>
    <source>
        <strain evidence="2">Ploen Becks lab</strain>
    </source>
</reference>
<organism evidence="2 3">
    <name type="scientific">Brachionus calyciflorus</name>
    <dbReference type="NCBI Taxonomy" id="104777"/>
    <lineage>
        <taxon>Eukaryota</taxon>
        <taxon>Metazoa</taxon>
        <taxon>Spiralia</taxon>
        <taxon>Gnathifera</taxon>
        <taxon>Rotifera</taxon>
        <taxon>Eurotatoria</taxon>
        <taxon>Monogononta</taxon>
        <taxon>Pseudotrocha</taxon>
        <taxon>Ploima</taxon>
        <taxon>Brachionidae</taxon>
        <taxon>Brachionus</taxon>
    </lineage>
</organism>
<name>A0A814MZL3_9BILA</name>
<feature type="region of interest" description="Disordered" evidence="1">
    <location>
        <begin position="1"/>
        <end position="20"/>
    </location>
</feature>
<sequence>NVLEKPNKSELSEDSSIEELDVPKHINDDDIELELDLLNESTKSLSLKENLLSNINQTIEENTSLFKNFAQKSFEIQNKLIENQTKSIQLLEQMLSKSEKSESINACRQRDLANDDSNTSDDENDKFYVTFMDSFITLLRKKVPESALNLDIKTLKLIYPDEMNEIEGKN</sequence>
<evidence type="ECO:0000313" key="2">
    <source>
        <dbReference type="EMBL" id="CAF1086343.1"/>
    </source>
</evidence>
<keyword evidence="3" id="KW-1185">Reference proteome</keyword>
<dbReference type="AlphaFoldDB" id="A0A814MZL3"/>
<dbReference type="EMBL" id="CAJNOC010006808">
    <property type="protein sequence ID" value="CAF1086343.1"/>
    <property type="molecule type" value="Genomic_DNA"/>
</dbReference>
<feature type="compositionally biased region" description="Basic and acidic residues" evidence="1">
    <location>
        <begin position="1"/>
        <end position="11"/>
    </location>
</feature>
<evidence type="ECO:0000313" key="3">
    <source>
        <dbReference type="Proteomes" id="UP000663879"/>
    </source>
</evidence>
<protein>
    <submittedName>
        <fullName evidence="2">Uncharacterized protein</fullName>
    </submittedName>
</protein>
<evidence type="ECO:0000256" key="1">
    <source>
        <dbReference type="SAM" id="MobiDB-lite"/>
    </source>
</evidence>
<proteinExistence type="predicted"/>
<gene>
    <name evidence="2" type="ORF">OXX778_LOCUS20445</name>
</gene>
<feature type="non-terminal residue" evidence="2">
    <location>
        <position position="1"/>
    </location>
</feature>
<comment type="caution">
    <text evidence="2">The sequence shown here is derived from an EMBL/GenBank/DDBJ whole genome shotgun (WGS) entry which is preliminary data.</text>
</comment>
<dbReference type="Proteomes" id="UP000663879">
    <property type="component" value="Unassembled WGS sequence"/>
</dbReference>